<dbReference type="Gene3D" id="3.40.50.1010">
    <property type="entry name" value="5'-nuclease"/>
    <property type="match status" value="1"/>
</dbReference>
<dbReference type="EMBL" id="CP012622">
    <property type="protein sequence ID" value="ALD66375.1"/>
    <property type="molecule type" value="Genomic_DNA"/>
</dbReference>
<protein>
    <recommendedName>
        <fullName evidence="1">HTH OST-type domain-containing protein</fullName>
    </recommendedName>
</protein>
<dbReference type="InterPro" id="IPR041966">
    <property type="entry name" value="LOTUS-like"/>
</dbReference>
<dbReference type="PANTHER" id="PTHR35811:SF1">
    <property type="entry name" value="HTH OST-TYPE DOMAIN-CONTAINING PROTEIN"/>
    <property type="match status" value="1"/>
</dbReference>
<dbReference type="CDD" id="cd11297">
    <property type="entry name" value="PIN_LabA-like_N_1"/>
    <property type="match status" value="1"/>
</dbReference>
<dbReference type="InterPro" id="IPR021139">
    <property type="entry name" value="NYN"/>
</dbReference>
<dbReference type="KEGG" id="scj:SCANT_v1c04690"/>
<dbReference type="PROSITE" id="PS51644">
    <property type="entry name" value="HTH_OST"/>
    <property type="match status" value="1"/>
</dbReference>
<dbReference type="PANTHER" id="PTHR35811">
    <property type="entry name" value="SLR1870 PROTEIN"/>
    <property type="match status" value="1"/>
</dbReference>
<evidence type="ECO:0000259" key="1">
    <source>
        <dbReference type="PROSITE" id="PS51644"/>
    </source>
</evidence>
<dbReference type="Pfam" id="PF01936">
    <property type="entry name" value="NYN"/>
    <property type="match status" value="1"/>
</dbReference>
<sequence>MEINNKTIAVIIDFDNFNKDLHLQILFNELEQMGNVIYKGAFYTNTVDKDVKNKGIKYGINDFIVEPSYSKGKNAVDIRIALDIMELLNKEYIDCFCLATTDLDFAPIIKKLKQRNKFVIGSGLSSTKEEYKKLCHRFISVDKIEEALEDTKEVKSKNNNQNQKSKIANNRNNESIKELVKIVNLILKNSEKDNEEYIQFSVIIENLYKKIPDFNPKNYGFSNNKPSLFFKDTLKDTYDFKQSNKTLYIKIKK</sequence>
<gene>
    <name evidence="2" type="ORF">SCANT_v1c04690</name>
</gene>
<dbReference type="STRING" id="362837.SCANT_v1c04690"/>
<name>A0A0M4K1B7_9MOLU</name>
<dbReference type="Gene3D" id="3.30.420.610">
    <property type="entry name" value="LOTUS domain-like"/>
    <property type="match status" value="1"/>
</dbReference>
<dbReference type="Proteomes" id="UP000063919">
    <property type="component" value="Chromosome"/>
</dbReference>
<evidence type="ECO:0000313" key="3">
    <source>
        <dbReference type="Proteomes" id="UP000063919"/>
    </source>
</evidence>
<reference evidence="2 3" key="1">
    <citation type="journal article" date="2015" name="Genome Announc.">
        <title>Complete Genome Sequence of Spiroplasma cantharicola CC-1T (DSM 21588), a Bacterium Isolated from Soldier Beetle (Cantharis carolinus).</title>
        <authorList>
            <person name="Lo W.S."/>
            <person name="Liu P.Y."/>
            <person name="Kuo C.H."/>
        </authorList>
    </citation>
    <scope>NUCLEOTIDE SEQUENCE [LARGE SCALE GENOMIC DNA]</scope>
    <source>
        <strain evidence="2 3">CC-1</strain>
    </source>
</reference>
<dbReference type="OrthoDB" id="9783963at2"/>
<dbReference type="RefSeq" id="WP_083434202.1">
    <property type="nucleotide sequence ID" value="NZ_CP012622.1"/>
</dbReference>
<dbReference type="AlphaFoldDB" id="A0A0M4K1B7"/>
<dbReference type="GO" id="GO:0004540">
    <property type="term" value="F:RNA nuclease activity"/>
    <property type="evidence" value="ECO:0007669"/>
    <property type="project" value="InterPro"/>
</dbReference>
<proteinExistence type="predicted"/>
<evidence type="ECO:0000313" key="2">
    <source>
        <dbReference type="EMBL" id="ALD66375.1"/>
    </source>
</evidence>
<accession>A0A0M4K1B7</accession>
<feature type="domain" description="HTH OST-type" evidence="1">
    <location>
        <begin position="175"/>
        <end position="253"/>
    </location>
</feature>
<dbReference type="PATRIC" id="fig|362837.3.peg.480"/>
<dbReference type="InterPro" id="IPR025605">
    <property type="entry name" value="OST-HTH/LOTUS_dom"/>
</dbReference>
<organism evidence="2 3">
    <name type="scientific">Spiroplasma cantharicola</name>
    <dbReference type="NCBI Taxonomy" id="362837"/>
    <lineage>
        <taxon>Bacteria</taxon>
        <taxon>Bacillati</taxon>
        <taxon>Mycoplasmatota</taxon>
        <taxon>Mollicutes</taxon>
        <taxon>Entomoplasmatales</taxon>
        <taxon>Spiroplasmataceae</taxon>
        <taxon>Spiroplasma</taxon>
    </lineage>
</organism>
<keyword evidence="3" id="KW-1185">Reference proteome</keyword>